<proteinExistence type="predicted"/>
<evidence type="ECO:0000313" key="1">
    <source>
        <dbReference type="EMBL" id="MFC3689744.1"/>
    </source>
</evidence>
<name>A0ABV7WIT0_9MICO</name>
<evidence type="ECO:0000313" key="2">
    <source>
        <dbReference type="Proteomes" id="UP001595685"/>
    </source>
</evidence>
<comment type="caution">
    <text evidence="1">The sequence shown here is derived from an EMBL/GenBank/DDBJ whole genome shotgun (WGS) entry which is preliminary data.</text>
</comment>
<sequence length="261" mass="26806">MAYWQGVLATSEPTPDASPAGVEVVPVGDVMSLVDRVDLQATATVVVAAPQDATAARTAATVLVGRHPEHPVTVLVSPCAPVGAVAATATALAATDDAGRGAALLEQLLQQTWTVILLTDVTRLGRPNPTLRQHARSLFPGSQFLVRTHPDAVVLPVQRPEAALVGLRPGTAEMVVTGSDDPALAALVAQARPTAVRTVDLPGRWAHLYGRAPTWQAALLPWGADVPTAPTGPACDVCGHAAPGGTCRFCSAVVTLQEAGT</sequence>
<dbReference type="Proteomes" id="UP001595685">
    <property type="component" value="Unassembled WGS sequence"/>
</dbReference>
<keyword evidence="2" id="KW-1185">Reference proteome</keyword>
<dbReference type="EMBL" id="JBHRWW010000012">
    <property type="protein sequence ID" value="MFC3689744.1"/>
    <property type="molecule type" value="Genomic_DNA"/>
</dbReference>
<organism evidence="1 2">
    <name type="scientific">Aquipuribacter hungaricus</name>
    <dbReference type="NCBI Taxonomy" id="545624"/>
    <lineage>
        <taxon>Bacteria</taxon>
        <taxon>Bacillati</taxon>
        <taxon>Actinomycetota</taxon>
        <taxon>Actinomycetes</taxon>
        <taxon>Micrococcales</taxon>
        <taxon>Intrasporangiaceae</taxon>
        <taxon>Aquipuribacter</taxon>
    </lineage>
</organism>
<reference evidence="2" key="1">
    <citation type="journal article" date="2019" name="Int. J. Syst. Evol. Microbiol.">
        <title>The Global Catalogue of Microorganisms (GCM) 10K type strain sequencing project: providing services to taxonomists for standard genome sequencing and annotation.</title>
        <authorList>
            <consortium name="The Broad Institute Genomics Platform"/>
            <consortium name="The Broad Institute Genome Sequencing Center for Infectious Disease"/>
            <person name="Wu L."/>
            <person name="Ma J."/>
        </authorList>
    </citation>
    <scope>NUCLEOTIDE SEQUENCE [LARGE SCALE GENOMIC DNA]</scope>
    <source>
        <strain evidence="2">NCAIM B.02333</strain>
    </source>
</reference>
<protein>
    <submittedName>
        <fullName evidence="1">Uncharacterized protein</fullName>
    </submittedName>
</protein>
<accession>A0ABV7WIT0</accession>
<dbReference type="RefSeq" id="WP_340294994.1">
    <property type="nucleotide sequence ID" value="NZ_JBBEOI010000198.1"/>
</dbReference>
<gene>
    <name evidence="1" type="ORF">ACFOLH_15455</name>
</gene>